<accession>A0A1G7G2Q5</accession>
<dbReference type="PIRSF" id="PIRSF031780">
    <property type="entry name" value="UCP031780"/>
    <property type="match status" value="1"/>
</dbReference>
<dbReference type="AlphaFoldDB" id="A0A1G7G2Q5"/>
<name>A0A1G7G2Q5_9PROT</name>
<evidence type="ECO:0000313" key="2">
    <source>
        <dbReference type="Proteomes" id="UP000199412"/>
    </source>
</evidence>
<organism evidence="1 2">
    <name type="scientific">Rhodospira trueperi</name>
    <dbReference type="NCBI Taxonomy" id="69960"/>
    <lineage>
        <taxon>Bacteria</taxon>
        <taxon>Pseudomonadati</taxon>
        <taxon>Pseudomonadota</taxon>
        <taxon>Alphaproteobacteria</taxon>
        <taxon>Rhodospirillales</taxon>
        <taxon>Rhodospirillaceae</taxon>
        <taxon>Rhodospira</taxon>
    </lineage>
</organism>
<gene>
    <name evidence="1" type="ORF">SAMN05421720_11357</name>
</gene>
<dbReference type="RefSeq" id="WP_092787546.1">
    <property type="nucleotide sequence ID" value="NZ_FNAP01000013.1"/>
</dbReference>
<dbReference type="InterPro" id="IPR009945">
    <property type="entry name" value="ATPase_inh_sub_z"/>
</dbReference>
<dbReference type="Pfam" id="PF07345">
    <property type="entry name" value="ATPaseInh_sub_z"/>
    <property type="match status" value="1"/>
</dbReference>
<protein>
    <recommendedName>
        <fullName evidence="3">DUF1476 domain-containing protein</fullName>
    </recommendedName>
</protein>
<dbReference type="EMBL" id="FNAP01000013">
    <property type="protein sequence ID" value="SDE82436.1"/>
    <property type="molecule type" value="Genomic_DNA"/>
</dbReference>
<dbReference type="InterPro" id="IPR038293">
    <property type="entry name" value="ATPase_inh_sub_z_sf"/>
</dbReference>
<evidence type="ECO:0000313" key="1">
    <source>
        <dbReference type="EMBL" id="SDE82436.1"/>
    </source>
</evidence>
<dbReference type="Gene3D" id="1.10.790.20">
    <property type="entry name" value="Domain of unknown function DUF1476"/>
    <property type="match status" value="1"/>
</dbReference>
<proteinExistence type="predicted"/>
<sequence>MSDPFQEREKAFEAKYEHDEALRFRIITRRNKLLGLWVAGEVGITGADADAYAQDLIEYDLTHAGKTDIVDKVRADLAARGIEMSTHRLELRIAKLLHEAEAQVNAELVGKPSH</sequence>
<reference evidence="1 2" key="1">
    <citation type="submission" date="2016-10" db="EMBL/GenBank/DDBJ databases">
        <authorList>
            <person name="de Groot N.N."/>
        </authorList>
    </citation>
    <scope>NUCLEOTIDE SEQUENCE [LARGE SCALE GENOMIC DNA]</scope>
    <source>
        <strain evidence="1 2">ATCC 700224</strain>
    </source>
</reference>
<evidence type="ECO:0008006" key="3">
    <source>
        <dbReference type="Google" id="ProtNLM"/>
    </source>
</evidence>
<dbReference type="OrthoDB" id="9810387at2"/>
<keyword evidence="2" id="KW-1185">Reference proteome</keyword>
<dbReference type="Proteomes" id="UP000199412">
    <property type="component" value="Unassembled WGS sequence"/>
</dbReference>
<dbReference type="STRING" id="69960.SAMN05421720_11357"/>